<evidence type="ECO:0000256" key="1">
    <source>
        <dbReference type="SAM" id="MobiDB-lite"/>
    </source>
</evidence>
<protein>
    <submittedName>
        <fullName evidence="2">Uncharacterized protein</fullName>
    </submittedName>
</protein>
<accession>A0ABW4RB90</accession>
<feature type="region of interest" description="Disordered" evidence="1">
    <location>
        <begin position="116"/>
        <end position="142"/>
    </location>
</feature>
<dbReference type="RefSeq" id="WP_379144797.1">
    <property type="nucleotide sequence ID" value="NZ_JBHUEN010000050.1"/>
</dbReference>
<sequence>MGPIVPLVVLVVAGIALAHAARAFGRGLARRRHGRRIMLDGVAGDLADPRRLIAADGWPRISGRWRGAVFDLQLHPDALEVRKLPSLWLEVALIRQAARPRLTISRRRIGPARDLPLPVETPGAFPEDARISTDDPAARLPDPQPLNAAFAGLGDRLREVELTPSGIRLTWLLAEADRGRYLLGRDAEFPVDPVPADLAARLFDAALALDRALTAPPGERIAA</sequence>
<gene>
    <name evidence="2" type="ORF">ACFSCT_17060</name>
</gene>
<dbReference type="Proteomes" id="UP001597213">
    <property type="component" value="Unassembled WGS sequence"/>
</dbReference>
<organism evidence="2 3">
    <name type="scientific">Paracoccus pacificus</name>
    <dbReference type="NCBI Taxonomy" id="1463598"/>
    <lineage>
        <taxon>Bacteria</taxon>
        <taxon>Pseudomonadati</taxon>
        <taxon>Pseudomonadota</taxon>
        <taxon>Alphaproteobacteria</taxon>
        <taxon>Rhodobacterales</taxon>
        <taxon>Paracoccaceae</taxon>
        <taxon>Paracoccus</taxon>
    </lineage>
</organism>
<dbReference type="EMBL" id="JBHUEN010000050">
    <property type="protein sequence ID" value="MFD1883423.1"/>
    <property type="molecule type" value="Genomic_DNA"/>
</dbReference>
<keyword evidence="3" id="KW-1185">Reference proteome</keyword>
<feature type="compositionally biased region" description="Basic and acidic residues" evidence="1">
    <location>
        <begin position="127"/>
        <end position="137"/>
    </location>
</feature>
<name>A0ABW4RB90_9RHOB</name>
<evidence type="ECO:0000313" key="3">
    <source>
        <dbReference type="Proteomes" id="UP001597213"/>
    </source>
</evidence>
<evidence type="ECO:0000313" key="2">
    <source>
        <dbReference type="EMBL" id="MFD1883423.1"/>
    </source>
</evidence>
<reference evidence="3" key="1">
    <citation type="journal article" date="2019" name="Int. J. Syst. Evol. Microbiol.">
        <title>The Global Catalogue of Microorganisms (GCM) 10K type strain sequencing project: providing services to taxonomists for standard genome sequencing and annotation.</title>
        <authorList>
            <consortium name="The Broad Institute Genomics Platform"/>
            <consortium name="The Broad Institute Genome Sequencing Center for Infectious Disease"/>
            <person name="Wu L."/>
            <person name="Ma J."/>
        </authorList>
    </citation>
    <scope>NUCLEOTIDE SEQUENCE [LARGE SCALE GENOMIC DNA]</scope>
    <source>
        <strain evidence="3">CCUG 56029</strain>
    </source>
</reference>
<comment type="caution">
    <text evidence="2">The sequence shown here is derived from an EMBL/GenBank/DDBJ whole genome shotgun (WGS) entry which is preliminary data.</text>
</comment>
<proteinExistence type="predicted"/>